<accession>A0AAV3B1A2</accession>
<protein>
    <recommendedName>
        <fullName evidence="3">Transposase</fullName>
    </recommendedName>
</protein>
<keyword evidence="2" id="KW-1185">Reference proteome</keyword>
<sequence>MCCTKKGVNRPFGYIVMIMYDVGSHQKTHFFLERFCDRYIFTYTAKSYRTKKISLCTVHRVVTMLAKYYIPTVPKISTYTL</sequence>
<dbReference type="AlphaFoldDB" id="A0AAV3B1A2"/>
<dbReference type="EMBL" id="DYDO01000003">
    <property type="protein sequence ID" value="DBA28358.1"/>
    <property type="molecule type" value="Genomic_DNA"/>
</dbReference>
<gene>
    <name evidence="1" type="ORF">GDO54_008741</name>
</gene>
<evidence type="ECO:0000313" key="1">
    <source>
        <dbReference type="EMBL" id="DBA28358.1"/>
    </source>
</evidence>
<evidence type="ECO:0008006" key="3">
    <source>
        <dbReference type="Google" id="ProtNLM"/>
    </source>
</evidence>
<dbReference type="Proteomes" id="UP001181693">
    <property type="component" value="Unassembled WGS sequence"/>
</dbReference>
<name>A0AAV3B1A2_PYXAD</name>
<comment type="caution">
    <text evidence="1">The sequence shown here is derived from an EMBL/GenBank/DDBJ whole genome shotgun (WGS) entry which is preliminary data.</text>
</comment>
<reference evidence="1" key="1">
    <citation type="thesis" date="2020" institute="ProQuest LLC" country="789 East Eisenhower Parkway, Ann Arbor, MI, USA">
        <title>Comparative Genomics and Chromosome Evolution.</title>
        <authorList>
            <person name="Mudd A.B."/>
        </authorList>
    </citation>
    <scope>NUCLEOTIDE SEQUENCE</scope>
    <source>
        <strain evidence="1">1538</strain>
        <tissue evidence="1">Blood</tissue>
    </source>
</reference>
<evidence type="ECO:0000313" key="2">
    <source>
        <dbReference type="Proteomes" id="UP001181693"/>
    </source>
</evidence>
<organism evidence="1 2">
    <name type="scientific">Pyxicephalus adspersus</name>
    <name type="common">African bullfrog</name>
    <dbReference type="NCBI Taxonomy" id="30357"/>
    <lineage>
        <taxon>Eukaryota</taxon>
        <taxon>Metazoa</taxon>
        <taxon>Chordata</taxon>
        <taxon>Craniata</taxon>
        <taxon>Vertebrata</taxon>
        <taxon>Euteleostomi</taxon>
        <taxon>Amphibia</taxon>
        <taxon>Batrachia</taxon>
        <taxon>Anura</taxon>
        <taxon>Neobatrachia</taxon>
        <taxon>Ranoidea</taxon>
        <taxon>Pyxicephalidae</taxon>
        <taxon>Pyxicephalinae</taxon>
        <taxon>Pyxicephalus</taxon>
    </lineage>
</organism>
<proteinExistence type="predicted"/>